<dbReference type="GO" id="GO:0004519">
    <property type="term" value="F:endonuclease activity"/>
    <property type="evidence" value="ECO:0007669"/>
    <property type="project" value="InterPro"/>
</dbReference>
<dbReference type="SUPFAM" id="SSF55608">
    <property type="entry name" value="Homing endonucleases"/>
    <property type="match status" value="1"/>
</dbReference>
<evidence type="ECO:0000313" key="2">
    <source>
        <dbReference type="EMBL" id="OGI45332.1"/>
    </source>
</evidence>
<feature type="domain" description="Homing endonuclease LAGLIDADG" evidence="1">
    <location>
        <begin position="13"/>
        <end position="93"/>
    </location>
</feature>
<reference evidence="2 3" key="1">
    <citation type="journal article" date="2016" name="Nat. Commun.">
        <title>Thousands of microbial genomes shed light on interconnected biogeochemical processes in an aquifer system.</title>
        <authorList>
            <person name="Anantharaman K."/>
            <person name="Brown C.T."/>
            <person name="Hug L.A."/>
            <person name="Sharon I."/>
            <person name="Castelle C.J."/>
            <person name="Probst A.J."/>
            <person name="Thomas B.C."/>
            <person name="Singh A."/>
            <person name="Wilkins M.J."/>
            <person name="Karaoz U."/>
            <person name="Brodie E.L."/>
            <person name="Williams K.H."/>
            <person name="Hubbard S.S."/>
            <person name="Banfield J.F."/>
        </authorList>
    </citation>
    <scope>NUCLEOTIDE SEQUENCE [LARGE SCALE GENOMIC DNA]</scope>
</reference>
<evidence type="ECO:0000259" key="1">
    <source>
        <dbReference type="Pfam" id="PF14528"/>
    </source>
</evidence>
<dbReference type="EMBL" id="MFSY01000080">
    <property type="protein sequence ID" value="OGI45332.1"/>
    <property type="molecule type" value="Genomic_DNA"/>
</dbReference>
<dbReference type="AlphaFoldDB" id="A0A1F6TJP2"/>
<proteinExistence type="predicted"/>
<name>A0A1F6TJP2_9PROT</name>
<sequence>MANYRKVKKLSREEAAYIAGIIDGEGTISLTRKHRGEHRQLTVSISSTEPPLLKYVLKVIGAGRITNKRTYRANHTPSVTYAISNRQALAVLEQVRPYLKTYKAKRAQLILRSYIRLTPRNGKYTQAQLKERDIFIEKFLRLNPRRQTLAPAGPD</sequence>
<protein>
    <recommendedName>
        <fullName evidence="1">Homing endonuclease LAGLIDADG domain-containing protein</fullName>
    </recommendedName>
</protein>
<evidence type="ECO:0000313" key="3">
    <source>
        <dbReference type="Proteomes" id="UP000179360"/>
    </source>
</evidence>
<gene>
    <name evidence="2" type="ORF">A2637_05695</name>
</gene>
<dbReference type="InterPro" id="IPR004860">
    <property type="entry name" value="LAGLIDADG_dom"/>
</dbReference>
<organism evidence="2 3">
    <name type="scientific">Candidatus Muproteobacteria bacterium RIFCSPHIGHO2_01_FULL_65_16</name>
    <dbReference type="NCBI Taxonomy" id="1817764"/>
    <lineage>
        <taxon>Bacteria</taxon>
        <taxon>Pseudomonadati</taxon>
        <taxon>Pseudomonadota</taxon>
        <taxon>Candidatus Muproteobacteria</taxon>
    </lineage>
</organism>
<comment type="caution">
    <text evidence="2">The sequence shown here is derived from an EMBL/GenBank/DDBJ whole genome shotgun (WGS) entry which is preliminary data.</text>
</comment>
<dbReference type="Proteomes" id="UP000179360">
    <property type="component" value="Unassembled WGS sequence"/>
</dbReference>
<dbReference type="Pfam" id="PF14528">
    <property type="entry name" value="LAGLIDADG_3"/>
    <property type="match status" value="1"/>
</dbReference>
<dbReference type="Gene3D" id="3.10.28.10">
    <property type="entry name" value="Homing endonucleases"/>
    <property type="match status" value="1"/>
</dbReference>
<accession>A0A1F6TJP2</accession>
<dbReference type="InterPro" id="IPR027434">
    <property type="entry name" value="Homing_endonucl"/>
</dbReference>